<dbReference type="AlphaFoldDB" id="A0A6L7F1V1"/>
<proteinExistence type="predicted"/>
<dbReference type="Pfam" id="PF01266">
    <property type="entry name" value="DAO"/>
    <property type="match status" value="1"/>
</dbReference>
<dbReference type="PANTHER" id="PTHR13847">
    <property type="entry name" value="SARCOSINE DEHYDROGENASE-RELATED"/>
    <property type="match status" value="1"/>
</dbReference>
<evidence type="ECO:0000256" key="1">
    <source>
        <dbReference type="ARBA" id="ARBA00023002"/>
    </source>
</evidence>
<dbReference type="GO" id="GO:0005737">
    <property type="term" value="C:cytoplasm"/>
    <property type="evidence" value="ECO:0007669"/>
    <property type="project" value="TreeGrafter"/>
</dbReference>
<dbReference type="PANTHER" id="PTHR13847:SF287">
    <property type="entry name" value="FAD-DEPENDENT OXIDOREDUCTASE DOMAIN-CONTAINING PROTEIN 1"/>
    <property type="match status" value="1"/>
</dbReference>
<comment type="caution">
    <text evidence="3">The sequence shown here is derived from an EMBL/GenBank/DDBJ whole genome shotgun (WGS) entry which is preliminary data.</text>
</comment>
<gene>
    <name evidence="3" type="ORF">GRQ65_17460</name>
</gene>
<dbReference type="Proteomes" id="UP000473325">
    <property type="component" value="Unassembled WGS sequence"/>
</dbReference>
<reference evidence="3 4" key="1">
    <citation type="submission" date="2019-12" db="EMBL/GenBank/DDBJ databases">
        <authorList>
            <person name="Kun Z."/>
        </authorList>
    </citation>
    <scope>NUCLEOTIDE SEQUENCE [LARGE SCALE GENOMIC DNA]</scope>
    <source>
        <strain evidence="3 4">YIM 123512</strain>
    </source>
</reference>
<keyword evidence="1" id="KW-0560">Oxidoreductase</keyword>
<sequence length="390" mass="41388">MAEHESTPAGEYDVAVVGGGATGCATAYYAAKRGARVVLLDRQDLNTEASGRNAGSLHGQIQHEPFLHLGEEWARSWLPALDLLRGSLELWDGLSAELGVDLEVKKKGGLLVADHPDQLADIERKVALERSIGIESRMLTRDEVHALAPWASDAIVGGELCPIEGKANPLVTGPSFARAAVRHGAAVRGGVGVQAITPDGGGYVLTTTDGDVRARKVVVATGDAMREFGRRLGVNLPVTSEAVQVSVTERVEPLVEHLVYYAGGKLTFKQSSTGTLLIGGGWPARRDENGAWVMNPDSLRENLRIAVRVAPVVGGVKLLRTWVGVGNGTPDQRPVLGELPHHPGLFVGIYPYMGFTASPLMGRTLAELALGETPALDLAPFDPMRFADAA</sequence>
<name>A0A6L7F1V1_9ACTN</name>
<dbReference type="InterPro" id="IPR006076">
    <property type="entry name" value="FAD-dep_OxRdtase"/>
</dbReference>
<dbReference type="SUPFAM" id="SSF51905">
    <property type="entry name" value="FAD/NAD(P)-binding domain"/>
    <property type="match status" value="1"/>
</dbReference>
<dbReference type="RefSeq" id="WP_160879278.1">
    <property type="nucleotide sequence ID" value="NZ_WUEK01000012.1"/>
</dbReference>
<evidence type="ECO:0000313" key="4">
    <source>
        <dbReference type="Proteomes" id="UP000473325"/>
    </source>
</evidence>
<dbReference type="GO" id="GO:0016491">
    <property type="term" value="F:oxidoreductase activity"/>
    <property type="evidence" value="ECO:0007669"/>
    <property type="project" value="UniProtKB-KW"/>
</dbReference>
<organism evidence="3 4">
    <name type="scientific">Nocardioides flavescens</name>
    <dbReference type="NCBI Taxonomy" id="2691959"/>
    <lineage>
        <taxon>Bacteria</taxon>
        <taxon>Bacillati</taxon>
        <taxon>Actinomycetota</taxon>
        <taxon>Actinomycetes</taxon>
        <taxon>Propionibacteriales</taxon>
        <taxon>Nocardioidaceae</taxon>
        <taxon>Nocardioides</taxon>
    </lineage>
</organism>
<dbReference type="Gene3D" id="3.50.50.60">
    <property type="entry name" value="FAD/NAD(P)-binding domain"/>
    <property type="match status" value="1"/>
</dbReference>
<dbReference type="EMBL" id="WUEK01000012">
    <property type="protein sequence ID" value="MXG91339.1"/>
    <property type="molecule type" value="Genomic_DNA"/>
</dbReference>
<dbReference type="InterPro" id="IPR036188">
    <property type="entry name" value="FAD/NAD-bd_sf"/>
</dbReference>
<evidence type="ECO:0000259" key="2">
    <source>
        <dbReference type="Pfam" id="PF01266"/>
    </source>
</evidence>
<dbReference type="Gene3D" id="3.30.9.10">
    <property type="entry name" value="D-Amino Acid Oxidase, subunit A, domain 2"/>
    <property type="match status" value="1"/>
</dbReference>
<feature type="domain" description="FAD dependent oxidoreductase" evidence="2">
    <location>
        <begin position="13"/>
        <end position="368"/>
    </location>
</feature>
<accession>A0A6L7F1V1</accession>
<keyword evidence="4" id="KW-1185">Reference proteome</keyword>
<evidence type="ECO:0000313" key="3">
    <source>
        <dbReference type="EMBL" id="MXG91339.1"/>
    </source>
</evidence>
<protein>
    <submittedName>
        <fullName evidence="3">FAD-dependent oxidoreductase</fullName>
    </submittedName>
</protein>